<dbReference type="EMBL" id="RIBY02001845">
    <property type="protein sequence ID" value="KAH9827892.1"/>
    <property type="molecule type" value="Genomic_DNA"/>
</dbReference>
<dbReference type="Gene3D" id="3.40.50.720">
    <property type="entry name" value="NAD(P)-binding Rossmann-like Domain"/>
    <property type="match status" value="2"/>
</dbReference>
<sequence>MATSHPEEVPPPLQDIPTAKEKKYDRQLRLWGAQGQVALEETHILLINNGPGVTGVETLKNLVLPGIGQFSILDSAVVSEADLGVNFFLEDESLGKFRAEETVRLLKELNPGVEGHAITEPLETFIVNDKTLSHYSLLLVAAPIDPSILAQIQHQAQVLQIPLFYVHSVGYFSSFSLQLPPAFPIVDTHPDPDSITDLRLLTPWPALSDFAKEKMQGFGTEAMSTHDKAHIPWIALLLHYLDTWKQQHNGKVPESFKEKREFRELVRSGDPNEENFDEAYAAVLKSINPSGKPSSKVQDILSAPEAQNLTADSPAFWVIAHAIGQFVQNHGELPLPGAVPDMKAVSADYIRLQNIYKSKAREDAAEVLATVRRLEKDTGRSPKLSIDGKEVENFCKGAAHVHLVRGRPLQIVEPGKPVTFGDRAQDLLTTLRGQMLPGGLEESVFGLYIAFLAWDEYVATHSTSSSEKGGQGLSMPGSGPESYEEDTSKVMGIANKIVDSLIKEAGTFVEDPEYSEITNKVAAYAKEMVRAGGGELHNIASLSGGLIAQEVIKVITRQYIPVDNTCVFDGVASRSHVFRV</sequence>
<evidence type="ECO:0000256" key="4">
    <source>
        <dbReference type="PIRNR" id="PIRNR039099"/>
    </source>
</evidence>
<evidence type="ECO:0000259" key="6">
    <source>
        <dbReference type="Pfam" id="PF00899"/>
    </source>
</evidence>
<feature type="region of interest" description="Disordered" evidence="5">
    <location>
        <begin position="463"/>
        <end position="485"/>
    </location>
</feature>
<dbReference type="InterPro" id="IPR030667">
    <property type="entry name" value="APP-BP1"/>
</dbReference>
<dbReference type="PANTHER" id="PTHR10953:SF29">
    <property type="entry name" value="NEDD8-ACTIVATING ENZYME E1 REGULATORY SUBUNIT"/>
    <property type="match status" value="1"/>
</dbReference>
<dbReference type="Proteomes" id="UP001138500">
    <property type="component" value="Unassembled WGS sequence"/>
</dbReference>
<reference evidence="7 8" key="1">
    <citation type="journal article" date="2018" name="IMA Fungus">
        <title>IMA Genome-F 10: Nine draft genome sequences of Claviceps purpurea s.lat., including C. arundinis, C. humidiphila, and C. cf. spartinae, pseudomolecules for the pitch canker pathogen Fusarium circinatum, draft genome of Davidsoniella eucalypti, Grosmannia galeiformis, Quambalaria eucalypti, and Teratosphaeria destructans.</title>
        <authorList>
            <person name="Wingfield B.D."/>
            <person name="Liu M."/>
            <person name="Nguyen H.D."/>
            <person name="Lane F.A."/>
            <person name="Morgan S.W."/>
            <person name="De Vos L."/>
            <person name="Wilken P.M."/>
            <person name="Duong T.A."/>
            <person name="Aylward J."/>
            <person name="Coetzee M.P."/>
            <person name="Dadej K."/>
            <person name="De Beer Z.W."/>
            <person name="Findlay W."/>
            <person name="Havenga M."/>
            <person name="Kolarik M."/>
            <person name="Menzies J.G."/>
            <person name="Naidoo K."/>
            <person name="Pochopski O."/>
            <person name="Shoukouhi P."/>
            <person name="Santana Q.C."/>
            <person name="Seifert K.A."/>
            <person name="Soal N."/>
            <person name="Steenkamp E.T."/>
            <person name="Tatham C.T."/>
            <person name="van der Nest M.A."/>
            <person name="Wingfield M.J."/>
        </authorList>
    </citation>
    <scope>NUCLEOTIDE SEQUENCE [LARGE SCALE GENOMIC DNA]</scope>
    <source>
        <strain evidence="7">CMW44962</strain>
    </source>
</reference>
<dbReference type="InterPro" id="IPR000594">
    <property type="entry name" value="ThiF_NAD_FAD-bd"/>
</dbReference>
<comment type="similarity">
    <text evidence="2 4">Belongs to the ubiquitin-activating E1 family. ULA1 subfamily.</text>
</comment>
<dbReference type="Pfam" id="PF00899">
    <property type="entry name" value="ThiF"/>
    <property type="match status" value="1"/>
</dbReference>
<dbReference type="GO" id="GO:0045116">
    <property type="term" value="P:protein neddylation"/>
    <property type="evidence" value="ECO:0007669"/>
    <property type="project" value="UniProtKB-UniRule"/>
</dbReference>
<dbReference type="GO" id="GO:0019781">
    <property type="term" value="F:NEDD8 activating enzyme activity"/>
    <property type="evidence" value="ECO:0007669"/>
    <property type="project" value="UniProtKB-UniRule"/>
</dbReference>
<evidence type="ECO:0000256" key="2">
    <source>
        <dbReference type="ARBA" id="ARBA00006868"/>
    </source>
</evidence>
<comment type="pathway">
    <text evidence="1 4">Protein modification; protein neddylation.</text>
</comment>
<evidence type="ECO:0000256" key="3">
    <source>
        <dbReference type="ARBA" id="ARBA00022786"/>
    </source>
</evidence>
<dbReference type="PANTHER" id="PTHR10953">
    <property type="entry name" value="UBIQUITIN-ACTIVATING ENZYME E1"/>
    <property type="match status" value="1"/>
</dbReference>
<keyword evidence="3 4" id="KW-0833">Ubl conjugation pathway</keyword>
<comment type="caution">
    <text evidence="7">The sequence shown here is derived from an EMBL/GenBank/DDBJ whole genome shotgun (WGS) entry which is preliminary data.</text>
</comment>
<dbReference type="AlphaFoldDB" id="A0A9W7SSV0"/>
<proteinExistence type="inferred from homology"/>
<gene>
    <name evidence="7" type="ORF">Tdes44962_MAKER02646</name>
</gene>
<name>A0A9W7SSV0_9PEZI</name>
<reference evidence="7 8" key="2">
    <citation type="journal article" date="2021" name="Curr. Genet.">
        <title>Genetic response to nitrogen starvation in the aggressive Eucalyptus foliar pathogen Teratosphaeria destructans.</title>
        <authorList>
            <person name="Havenga M."/>
            <person name="Wingfield B.D."/>
            <person name="Wingfield M.J."/>
            <person name="Dreyer L.L."/>
            <person name="Roets F."/>
            <person name="Aylward J."/>
        </authorList>
    </citation>
    <scope>NUCLEOTIDE SEQUENCE [LARGE SCALE GENOMIC DNA]</scope>
    <source>
        <strain evidence="7">CMW44962</strain>
    </source>
</reference>
<feature type="domain" description="THIF-type NAD/FAD binding fold" evidence="6">
    <location>
        <begin position="24"/>
        <end position="558"/>
    </location>
</feature>
<dbReference type="InterPro" id="IPR045886">
    <property type="entry name" value="ThiF/MoeB/HesA"/>
</dbReference>
<dbReference type="OrthoDB" id="1708823at2759"/>
<evidence type="ECO:0000313" key="7">
    <source>
        <dbReference type="EMBL" id="KAH9827892.1"/>
    </source>
</evidence>
<accession>A0A9W7SSV0</accession>
<dbReference type="SUPFAM" id="SSF69572">
    <property type="entry name" value="Activating enzymes of the ubiquitin-like proteins"/>
    <property type="match status" value="1"/>
</dbReference>
<organism evidence="7 8">
    <name type="scientific">Teratosphaeria destructans</name>
    <dbReference type="NCBI Taxonomy" id="418781"/>
    <lineage>
        <taxon>Eukaryota</taxon>
        <taxon>Fungi</taxon>
        <taxon>Dikarya</taxon>
        <taxon>Ascomycota</taxon>
        <taxon>Pezizomycotina</taxon>
        <taxon>Dothideomycetes</taxon>
        <taxon>Dothideomycetidae</taxon>
        <taxon>Mycosphaerellales</taxon>
        <taxon>Teratosphaeriaceae</taxon>
        <taxon>Teratosphaeria</taxon>
    </lineage>
</organism>
<evidence type="ECO:0000313" key="8">
    <source>
        <dbReference type="Proteomes" id="UP001138500"/>
    </source>
</evidence>
<keyword evidence="8" id="KW-1185">Reference proteome</keyword>
<dbReference type="InterPro" id="IPR035985">
    <property type="entry name" value="Ubiquitin-activating_enz"/>
</dbReference>
<dbReference type="PIRSF" id="PIRSF039099">
    <property type="entry name" value="APP-BP1"/>
    <property type="match status" value="1"/>
</dbReference>
<dbReference type="GO" id="GO:0005737">
    <property type="term" value="C:cytoplasm"/>
    <property type="evidence" value="ECO:0007669"/>
    <property type="project" value="TreeGrafter"/>
</dbReference>
<evidence type="ECO:0000256" key="1">
    <source>
        <dbReference type="ARBA" id="ARBA00005032"/>
    </source>
</evidence>
<comment type="function">
    <text evidence="4">Regulatory subunit of the dimeric UBA3-ULA1 E1 enzyme.</text>
</comment>
<evidence type="ECO:0000256" key="5">
    <source>
        <dbReference type="SAM" id="MobiDB-lite"/>
    </source>
</evidence>
<protein>
    <recommendedName>
        <fullName evidence="4">NEDD8-activating enzyme E1 regulatory subunit</fullName>
    </recommendedName>
</protein>